<dbReference type="PROSITE" id="PS51257">
    <property type="entry name" value="PROKAR_LIPOPROTEIN"/>
    <property type="match status" value="1"/>
</dbReference>
<dbReference type="Proteomes" id="UP000066480">
    <property type="component" value="Chromosome"/>
</dbReference>
<dbReference type="STRING" id="571913.VV02_11680"/>
<name>A0A0K1JIG3_9MICO</name>
<dbReference type="RefSeq" id="WP_052591696.1">
    <property type="nucleotide sequence ID" value="NZ_CP011112.1"/>
</dbReference>
<proteinExistence type="predicted"/>
<dbReference type="KEGG" id="lmoi:VV02_11680"/>
<protein>
    <recommendedName>
        <fullName evidence="4">PsbP C-terminal domain-containing protein</fullName>
    </recommendedName>
</protein>
<organism evidence="2 3">
    <name type="scientific">Luteipulveratus mongoliensis</name>
    <dbReference type="NCBI Taxonomy" id="571913"/>
    <lineage>
        <taxon>Bacteria</taxon>
        <taxon>Bacillati</taxon>
        <taxon>Actinomycetota</taxon>
        <taxon>Actinomycetes</taxon>
        <taxon>Micrococcales</taxon>
        <taxon>Dermacoccaceae</taxon>
        <taxon>Luteipulveratus</taxon>
    </lineage>
</organism>
<feature type="signal peptide" evidence="1">
    <location>
        <begin position="1"/>
        <end position="20"/>
    </location>
</feature>
<dbReference type="AlphaFoldDB" id="A0A0K1JIG3"/>
<evidence type="ECO:0008006" key="4">
    <source>
        <dbReference type="Google" id="ProtNLM"/>
    </source>
</evidence>
<evidence type="ECO:0000313" key="3">
    <source>
        <dbReference type="Proteomes" id="UP000066480"/>
    </source>
</evidence>
<keyword evidence="3" id="KW-1185">Reference proteome</keyword>
<gene>
    <name evidence="2" type="ORF">VV02_11680</name>
</gene>
<feature type="chain" id="PRO_5039069191" description="PsbP C-terminal domain-containing protein" evidence="1">
    <location>
        <begin position="21"/>
        <end position="194"/>
    </location>
</feature>
<dbReference type="Gene3D" id="3.40.1000.10">
    <property type="entry name" value="Mog1/PsbP, alpha/beta/alpha sandwich"/>
    <property type="match status" value="1"/>
</dbReference>
<evidence type="ECO:0000313" key="2">
    <source>
        <dbReference type="EMBL" id="AKU16370.1"/>
    </source>
</evidence>
<sequence length="194" mass="19755">MRRTATAGPLIVLAALALSACSDSGPGVVSGPSAPASTSAPAGGATITGTGYSYSGPTGWTDAKDKVTGQSTAKVDTIMTNTSDRDGFADNVNVIRQTGAGRVTLAAVEAASATQLKSAGASNVQVLPRTQVDGTESSHVTADAKTGPTPYLVEQLYILRDGTSYTVTFSFSKTSTQQARNTAISAVTSSWKWS</sequence>
<evidence type="ECO:0000256" key="1">
    <source>
        <dbReference type="SAM" id="SignalP"/>
    </source>
</evidence>
<dbReference type="EMBL" id="CP011112">
    <property type="protein sequence ID" value="AKU16370.1"/>
    <property type="molecule type" value="Genomic_DNA"/>
</dbReference>
<dbReference type="OrthoDB" id="3748104at2"/>
<reference evidence="2 3" key="1">
    <citation type="submission" date="2015-03" db="EMBL/GenBank/DDBJ databases">
        <title>Luteipulveratus halotolerans sp. nov., a novel actinobacterium (Dermacoccaceae) from Sarawak, Malaysia.</title>
        <authorList>
            <person name="Juboi H."/>
            <person name="Basik A."/>
            <person name="Shamsul S.S."/>
            <person name="Arnold P."/>
            <person name="Schmitt E.K."/>
            <person name="Sanglier J.-J."/>
            <person name="Yeo T."/>
        </authorList>
    </citation>
    <scope>NUCLEOTIDE SEQUENCE [LARGE SCALE GENOMIC DNA]</scope>
    <source>
        <strain evidence="2 3">MN07-A0370</strain>
    </source>
</reference>
<dbReference type="PATRIC" id="fig|571913.6.peg.2378"/>
<keyword evidence="1" id="KW-0732">Signal</keyword>
<accession>A0A0K1JIG3</accession>